<dbReference type="Gene3D" id="3.40.1390.30">
    <property type="entry name" value="NIF3 (NGG1p interacting factor 3)-like"/>
    <property type="match status" value="1"/>
</dbReference>
<dbReference type="Gene3D" id="3.30.70.120">
    <property type="match status" value="1"/>
</dbReference>
<feature type="binding site" evidence="5">
    <location>
        <position position="336"/>
    </location>
    <ligand>
        <name>a divalent metal cation</name>
        <dbReference type="ChEBI" id="CHEBI:60240"/>
        <label>1</label>
    </ligand>
</feature>
<feature type="binding site" evidence="5">
    <location>
        <position position="107"/>
    </location>
    <ligand>
        <name>a divalent metal cation</name>
        <dbReference type="ChEBI" id="CHEBI:60240"/>
        <label>1</label>
    </ligand>
</feature>
<evidence type="ECO:0000313" key="6">
    <source>
        <dbReference type="EMBL" id="RKD73018.1"/>
    </source>
</evidence>
<evidence type="ECO:0000313" key="7">
    <source>
        <dbReference type="Proteomes" id="UP000285120"/>
    </source>
</evidence>
<dbReference type="PANTHER" id="PTHR13799:SF14">
    <property type="entry name" value="GTP CYCLOHYDROLASE 1 TYPE 2 HOMOLOG"/>
    <property type="match status" value="1"/>
</dbReference>
<dbReference type="GO" id="GO:0005737">
    <property type="term" value="C:cytoplasm"/>
    <property type="evidence" value="ECO:0007669"/>
    <property type="project" value="TreeGrafter"/>
</dbReference>
<accession>A0A419V3E5</accession>
<feature type="binding site" evidence="5">
    <location>
        <position position="68"/>
    </location>
    <ligand>
        <name>a divalent metal cation</name>
        <dbReference type="ChEBI" id="CHEBI:60240"/>
        <label>1</label>
    </ligand>
</feature>
<dbReference type="EMBL" id="RAPK01000009">
    <property type="protein sequence ID" value="RKD73018.1"/>
    <property type="molecule type" value="Genomic_DNA"/>
</dbReference>
<dbReference type="InterPro" id="IPR015867">
    <property type="entry name" value="N-reg_PII/ATP_PRibTrfase_C"/>
</dbReference>
<dbReference type="PIRSF" id="PIRSF037489">
    <property type="entry name" value="UCP037489_NIF3_YqfO"/>
    <property type="match status" value="1"/>
</dbReference>
<keyword evidence="3 4" id="KW-0479">Metal-binding</keyword>
<proteinExistence type="inferred from homology"/>
<reference evidence="6 7" key="1">
    <citation type="submission" date="2018-09" db="EMBL/GenBank/DDBJ databases">
        <title>Genomic Encyclopedia of Archaeal and Bacterial Type Strains, Phase II (KMG-II): from individual species to whole genera.</title>
        <authorList>
            <person name="Goeker M."/>
        </authorList>
    </citation>
    <scope>NUCLEOTIDE SEQUENCE [LARGE SCALE GENOMIC DNA]</scope>
    <source>
        <strain evidence="6 7">DSM 17008</strain>
    </source>
</reference>
<dbReference type="InterPro" id="IPR017221">
    <property type="entry name" value="DUF34/NIF3_bac"/>
</dbReference>
<dbReference type="Pfam" id="PF01784">
    <property type="entry name" value="DUF34_NIF3"/>
    <property type="match status" value="1"/>
</dbReference>
<dbReference type="AlphaFoldDB" id="A0A419V3E5"/>
<feature type="binding site" evidence="5">
    <location>
        <position position="69"/>
    </location>
    <ligand>
        <name>a divalent metal cation</name>
        <dbReference type="ChEBI" id="CHEBI:60240"/>
        <label>1</label>
    </ligand>
</feature>
<dbReference type="InterPro" id="IPR036069">
    <property type="entry name" value="DUF34/NIF3_sf"/>
</dbReference>
<organism evidence="6 7">
    <name type="scientific">Sinobaca qinghaiensis</name>
    <dbReference type="NCBI Taxonomy" id="342944"/>
    <lineage>
        <taxon>Bacteria</taxon>
        <taxon>Bacillati</taxon>
        <taxon>Bacillota</taxon>
        <taxon>Bacilli</taxon>
        <taxon>Bacillales</taxon>
        <taxon>Sporolactobacillaceae</taxon>
        <taxon>Sinobaca</taxon>
    </lineage>
</organism>
<evidence type="ECO:0000256" key="1">
    <source>
        <dbReference type="ARBA" id="ARBA00006964"/>
    </source>
</evidence>
<dbReference type="InterPro" id="IPR002678">
    <property type="entry name" value="DUF34/NIF3"/>
</dbReference>
<comment type="caution">
    <text evidence="6">The sequence shown here is derived from an EMBL/GenBank/DDBJ whole genome shotgun (WGS) entry which is preliminary data.</text>
</comment>
<dbReference type="NCBIfam" id="TIGR00486">
    <property type="entry name" value="YbgI_SA1388"/>
    <property type="match status" value="1"/>
</dbReference>
<keyword evidence="7" id="KW-1185">Reference proteome</keyword>
<feature type="binding site" evidence="5">
    <location>
        <position position="333"/>
    </location>
    <ligand>
        <name>a divalent metal cation</name>
        <dbReference type="ChEBI" id="CHEBI:60240"/>
        <label>1</label>
    </ligand>
</feature>
<evidence type="ECO:0000256" key="2">
    <source>
        <dbReference type="ARBA" id="ARBA00022112"/>
    </source>
</evidence>
<evidence type="ECO:0000256" key="5">
    <source>
        <dbReference type="PIRSR" id="PIRSR602678-1"/>
    </source>
</evidence>
<name>A0A419V3E5_9BACL</name>
<dbReference type="OrthoDB" id="9792792at2"/>
<evidence type="ECO:0000256" key="4">
    <source>
        <dbReference type="PIRNR" id="PIRNR037489"/>
    </source>
</evidence>
<gene>
    <name evidence="6" type="ORF">ATL39_2220</name>
</gene>
<dbReference type="RefSeq" id="WP_120193404.1">
    <property type="nucleotide sequence ID" value="NZ_RAPK01000009.1"/>
</dbReference>
<dbReference type="Proteomes" id="UP000285120">
    <property type="component" value="Unassembled WGS sequence"/>
</dbReference>
<dbReference type="PANTHER" id="PTHR13799">
    <property type="entry name" value="NGG1 INTERACTING FACTOR 3"/>
    <property type="match status" value="1"/>
</dbReference>
<sequence length="373" mass="41329">MSREVKGQTVIDVFEEWSPRTYAVQGDRVGLMVGMLDKPVSRVLVALDVTDEVIEEAISAGAELIIAHHPLIFRPLTEIDTAHGQGPLIEKCIKHDIAVYAAHTNLDIAPGGVNDMMADALSLQHVEVLVPTQTENMKKIVVFSPESHADTIRKAIGNAGAGNLGDYSHCSFFVEGTGTFMPEADADPFIGESGRQEYVKEMRIETIVSESDLNRVKQAMLDAHPYEEPAYDVYSLDVKGRELGLGRVGLLPEEMTIEAFADYVKQRFNVPSVRIVGDRNKKVRRVALLGGDGNKYWKQALSKNADIYLTGDIYYHTAQDAMLDGLSMIDPGHNVEKIMKAGTKRYMDELKDKRIEGVEWIASEVSSEPFSFI</sequence>
<dbReference type="FunFam" id="3.30.70.120:FF:000006">
    <property type="entry name" value="GTP cyclohydrolase 1 type 2 homolog"/>
    <property type="match status" value="1"/>
</dbReference>
<dbReference type="GO" id="GO:0046872">
    <property type="term" value="F:metal ion binding"/>
    <property type="evidence" value="ECO:0007669"/>
    <property type="project" value="UniProtKB-UniRule"/>
</dbReference>
<dbReference type="FunFam" id="3.40.1390.30:FF:000001">
    <property type="entry name" value="GTP cyclohydrolase 1 type 2"/>
    <property type="match status" value="1"/>
</dbReference>
<protein>
    <recommendedName>
        <fullName evidence="2 4">GTP cyclohydrolase 1 type 2 homolog</fullName>
    </recommendedName>
</protein>
<evidence type="ECO:0000256" key="3">
    <source>
        <dbReference type="ARBA" id="ARBA00022723"/>
    </source>
</evidence>
<dbReference type="SUPFAM" id="SSF102705">
    <property type="entry name" value="NIF3 (NGG1p interacting factor 3)-like"/>
    <property type="match status" value="1"/>
</dbReference>
<comment type="similarity">
    <text evidence="1 4">Belongs to the GTP cyclohydrolase I type 2/NIF3 family.</text>
</comment>